<evidence type="ECO:0000313" key="2">
    <source>
        <dbReference type="Proteomes" id="UP000029843"/>
    </source>
</evidence>
<sequence length="101" mass="11560">MNDSIFNELDQLIDIEADKETENLEQRVDESTPDGDIILDEGYTQIERIRSQRKACNNTLAQQQAINDEITPGASEYSDFLSKHGFGVIDEDGYFQQERDD</sequence>
<gene>
    <name evidence="1" type="ORF">ND2E_4372</name>
</gene>
<dbReference type="Proteomes" id="UP000029843">
    <property type="component" value="Unassembled WGS sequence"/>
</dbReference>
<proteinExistence type="predicted"/>
<dbReference type="PATRIC" id="fig|28229.4.peg.3736"/>
<protein>
    <submittedName>
        <fullName evidence="1">Uncharacterized protein</fullName>
    </submittedName>
</protein>
<reference evidence="1 2" key="1">
    <citation type="submission" date="2014-08" db="EMBL/GenBank/DDBJ databases">
        <title>Genomic and Phenotypic Diversity of Colwellia psychrerythraea strains from Disparate Marine Basins.</title>
        <authorList>
            <person name="Techtmann S.M."/>
            <person name="Stelling S.C."/>
            <person name="Utturkar S.M."/>
            <person name="Alshibli N."/>
            <person name="Harris A."/>
            <person name="Brown S.D."/>
            <person name="Hazen T.C."/>
        </authorList>
    </citation>
    <scope>NUCLEOTIDE SEQUENCE [LARGE SCALE GENOMIC DNA]</scope>
    <source>
        <strain evidence="1 2">ND2E</strain>
    </source>
</reference>
<organism evidence="1 2">
    <name type="scientific">Colwellia psychrerythraea</name>
    <name type="common">Vibrio psychroerythus</name>
    <dbReference type="NCBI Taxonomy" id="28229"/>
    <lineage>
        <taxon>Bacteria</taxon>
        <taxon>Pseudomonadati</taxon>
        <taxon>Pseudomonadota</taxon>
        <taxon>Gammaproteobacteria</taxon>
        <taxon>Alteromonadales</taxon>
        <taxon>Colwelliaceae</taxon>
        <taxon>Colwellia</taxon>
    </lineage>
</organism>
<dbReference type="AlphaFoldDB" id="A0A099KAC3"/>
<comment type="caution">
    <text evidence="1">The sequence shown here is derived from an EMBL/GenBank/DDBJ whole genome shotgun (WGS) entry which is preliminary data.</text>
</comment>
<name>A0A099KAC3_COLPS</name>
<accession>A0A099KAC3</accession>
<dbReference type="RefSeq" id="WP_033095332.1">
    <property type="nucleotide sequence ID" value="NZ_JQED01000053.1"/>
</dbReference>
<dbReference type="EMBL" id="JQED01000053">
    <property type="protein sequence ID" value="KGJ87634.1"/>
    <property type="molecule type" value="Genomic_DNA"/>
</dbReference>
<evidence type="ECO:0000313" key="1">
    <source>
        <dbReference type="EMBL" id="KGJ87634.1"/>
    </source>
</evidence>